<gene>
    <name evidence="1" type="ORF">RSE6_11584</name>
</gene>
<dbReference type="AlphaFoldDB" id="A0A1E1MNA7"/>
<keyword evidence="2" id="KW-1185">Reference proteome</keyword>
<proteinExistence type="predicted"/>
<evidence type="ECO:0000313" key="2">
    <source>
        <dbReference type="Proteomes" id="UP000177625"/>
    </source>
</evidence>
<organism evidence="1 2">
    <name type="scientific">Rhynchosporium secalis</name>
    <name type="common">Barley scald fungus</name>
    <dbReference type="NCBI Taxonomy" id="38038"/>
    <lineage>
        <taxon>Eukaryota</taxon>
        <taxon>Fungi</taxon>
        <taxon>Dikarya</taxon>
        <taxon>Ascomycota</taxon>
        <taxon>Pezizomycotina</taxon>
        <taxon>Leotiomycetes</taxon>
        <taxon>Helotiales</taxon>
        <taxon>Ploettnerulaceae</taxon>
        <taxon>Rhynchosporium</taxon>
    </lineage>
</organism>
<dbReference type="EMBL" id="FJVC01000436">
    <property type="protein sequence ID" value="CZT50573.1"/>
    <property type="molecule type" value="Genomic_DNA"/>
</dbReference>
<dbReference type="Proteomes" id="UP000177625">
    <property type="component" value="Unassembled WGS sequence"/>
</dbReference>
<protein>
    <submittedName>
        <fullName evidence="1">Uncharacterized protein</fullName>
    </submittedName>
</protein>
<evidence type="ECO:0000313" key="1">
    <source>
        <dbReference type="EMBL" id="CZT50573.1"/>
    </source>
</evidence>
<name>A0A1E1MNA7_RHYSE</name>
<reference evidence="2" key="1">
    <citation type="submission" date="2016-03" db="EMBL/GenBank/DDBJ databases">
        <authorList>
            <person name="Guldener U."/>
        </authorList>
    </citation>
    <scope>NUCLEOTIDE SEQUENCE [LARGE SCALE GENOMIC DNA]</scope>
</reference>
<sequence>MCQALLAPSPWQKLPDALCSPKLRVTYISPLATYNSYKFQDGGETFTLDEVDECREEKVHLEECADFCEDVIAGWLEGGKERYVDGLFEFLPSRGLKNHYINGTRNDRVHGGNLKLVQTLLDLGRLIADGRRKELQYCFGCHPTDSITSVKEIEIRNLKATGINLFIGTKLSYLLSQKQNRCWLDIMNKFDAWKEDHRSNTFGVNLSLSKQAKLCAGNPLVEKVAAGSASNL</sequence>
<accession>A0A1E1MNA7</accession>